<dbReference type="OrthoDB" id="7928618at2"/>
<evidence type="ECO:0000256" key="2">
    <source>
        <dbReference type="SAM" id="SignalP"/>
    </source>
</evidence>
<dbReference type="AlphaFoldDB" id="A0A518G3X1"/>
<dbReference type="RefSeq" id="WP_145076103.1">
    <property type="nucleotide sequence ID" value="NZ_CP036298.1"/>
</dbReference>
<evidence type="ECO:0000313" key="3">
    <source>
        <dbReference type="EMBL" id="QDV23293.1"/>
    </source>
</evidence>
<name>A0A518G3X1_9BACT</name>
<feature type="signal peptide" evidence="2">
    <location>
        <begin position="1"/>
        <end position="25"/>
    </location>
</feature>
<evidence type="ECO:0000313" key="4">
    <source>
        <dbReference type="Proteomes" id="UP000318017"/>
    </source>
</evidence>
<feature type="compositionally biased region" description="Polar residues" evidence="1">
    <location>
        <begin position="236"/>
        <end position="262"/>
    </location>
</feature>
<evidence type="ECO:0000256" key="1">
    <source>
        <dbReference type="SAM" id="MobiDB-lite"/>
    </source>
</evidence>
<feature type="chain" id="PRO_5022183556" evidence="2">
    <location>
        <begin position="26"/>
        <end position="735"/>
    </location>
</feature>
<feature type="compositionally biased region" description="Pro residues" evidence="1">
    <location>
        <begin position="113"/>
        <end position="129"/>
    </location>
</feature>
<feature type="region of interest" description="Disordered" evidence="1">
    <location>
        <begin position="94"/>
        <end position="136"/>
    </location>
</feature>
<dbReference type="Proteomes" id="UP000318017">
    <property type="component" value="Chromosome"/>
</dbReference>
<feature type="region of interest" description="Disordered" evidence="1">
    <location>
        <begin position="40"/>
        <end position="61"/>
    </location>
</feature>
<dbReference type="KEGG" id="ahel:Q31a_15910"/>
<protein>
    <submittedName>
        <fullName evidence="3">Uncharacterized protein</fullName>
    </submittedName>
</protein>
<gene>
    <name evidence="3" type="ORF">Q31a_15910</name>
</gene>
<dbReference type="EMBL" id="CP036298">
    <property type="protein sequence ID" value="QDV23293.1"/>
    <property type="molecule type" value="Genomic_DNA"/>
</dbReference>
<sequence precursor="true">MQYYLFNFRYCALIAIACIAIPRHAAWAQRIVVNPHYTTSSESVRSIPPPAPVLPKATSRPERQTVGGIQVLYGNSPWVPARLIGDDGTLADLAIPGVEPPTDTADAQLTELPAPPRPTLPTPPRPAPQDPSTGADDLLEFEDFALPKVDGASPFESSPLDSPGEQPDDEALISSDALLPAPQASVPAESVSPKPIGPALEVFDPLDALPPSMFDDVPLLDRKRIEETPPALVSPPSASDATRPGATNSSLLEPSSNASDFSGNFQPYTAGGIFSSGAETRPADYSSADFLPTPDSGIPANPEEEVAIYRDRFAVPVQRPLIELWRPLYTGGTYKPGKDWFGKYNLVMPHFMVYGDYRTGVGVNRNVNGDFNNWASRLNLDMDLEITATERIHAFMGPLDRTGDFTRLDFTNQAEFVDRTDIRLDNLFFEGDVGAMWGGATGQDAPFDLPVSFGFLPMFYQNGIWANDAVIGAATAIPARHNSWLKWSNFDATFFMATDQINSDAFQGDNNAAEFLGTAWFIEAYDGYIEADYAFVHDDVGLHRSYHNFSVAYTRRYLNRISNSVRFVTNFNQSLPSEQRTADGHLLLIENSLITSAPNTLVPYCNFFYGQGRTQSLARAGGAGGILNNTGINFETDGLTGYPTLDPTAVNTVGGALGVNMLGANFSHQLILELAALSANGSQQFRNADGDQYAVGMRYQKPLTNAWIFRTDHMYGWLRNHEDIRGSRIELRFKF</sequence>
<reference evidence="3 4" key="1">
    <citation type="submission" date="2019-02" db="EMBL/GenBank/DDBJ databases">
        <title>Deep-cultivation of Planctomycetes and their phenomic and genomic characterization uncovers novel biology.</title>
        <authorList>
            <person name="Wiegand S."/>
            <person name="Jogler M."/>
            <person name="Boedeker C."/>
            <person name="Pinto D."/>
            <person name="Vollmers J."/>
            <person name="Rivas-Marin E."/>
            <person name="Kohn T."/>
            <person name="Peeters S.H."/>
            <person name="Heuer A."/>
            <person name="Rast P."/>
            <person name="Oberbeckmann S."/>
            <person name="Bunk B."/>
            <person name="Jeske O."/>
            <person name="Meyerdierks A."/>
            <person name="Storesund J.E."/>
            <person name="Kallscheuer N."/>
            <person name="Luecker S."/>
            <person name="Lage O.M."/>
            <person name="Pohl T."/>
            <person name="Merkel B.J."/>
            <person name="Hornburger P."/>
            <person name="Mueller R.-W."/>
            <person name="Bruemmer F."/>
            <person name="Labrenz M."/>
            <person name="Spormann A.M."/>
            <person name="Op den Camp H."/>
            <person name="Overmann J."/>
            <person name="Amann R."/>
            <person name="Jetten M.S.M."/>
            <person name="Mascher T."/>
            <person name="Medema M.H."/>
            <person name="Devos D.P."/>
            <person name="Kaster A.-K."/>
            <person name="Ovreas L."/>
            <person name="Rohde M."/>
            <person name="Galperin M.Y."/>
            <person name="Jogler C."/>
        </authorList>
    </citation>
    <scope>NUCLEOTIDE SEQUENCE [LARGE SCALE GENOMIC DNA]</scope>
    <source>
        <strain evidence="3 4">Q31a</strain>
    </source>
</reference>
<keyword evidence="4" id="KW-1185">Reference proteome</keyword>
<accession>A0A518G3X1</accession>
<organism evidence="3 4">
    <name type="scientific">Aureliella helgolandensis</name>
    <dbReference type="NCBI Taxonomy" id="2527968"/>
    <lineage>
        <taxon>Bacteria</taxon>
        <taxon>Pseudomonadati</taxon>
        <taxon>Planctomycetota</taxon>
        <taxon>Planctomycetia</taxon>
        <taxon>Pirellulales</taxon>
        <taxon>Pirellulaceae</taxon>
        <taxon>Aureliella</taxon>
    </lineage>
</organism>
<keyword evidence="2" id="KW-0732">Signal</keyword>
<feature type="region of interest" description="Disordered" evidence="1">
    <location>
        <begin position="226"/>
        <end position="262"/>
    </location>
</feature>
<feature type="region of interest" description="Disordered" evidence="1">
    <location>
        <begin position="149"/>
        <end position="170"/>
    </location>
</feature>
<proteinExistence type="predicted"/>